<reference evidence="6" key="1">
    <citation type="submission" date="2021-01" db="EMBL/GenBank/DDBJ databases">
        <authorList>
            <person name="Corre E."/>
            <person name="Pelletier E."/>
            <person name="Niang G."/>
            <person name="Scheremetjew M."/>
            <person name="Finn R."/>
            <person name="Kale V."/>
            <person name="Holt S."/>
            <person name="Cochrane G."/>
            <person name="Meng A."/>
            <person name="Brown T."/>
            <person name="Cohen L."/>
        </authorList>
    </citation>
    <scope>NUCLEOTIDE SEQUENCE</scope>
    <source>
        <strain evidence="6">GSBS06</strain>
    </source>
</reference>
<accession>A0A7S3UZJ2</accession>
<dbReference type="EMBL" id="HBIN01016092">
    <property type="protein sequence ID" value="CAE0442096.1"/>
    <property type="molecule type" value="Transcribed_RNA"/>
</dbReference>
<comment type="similarity">
    <text evidence="1">Belongs to the AAA ATPase family. BCS1 subfamily.</text>
</comment>
<dbReference type="GO" id="GO:0016887">
    <property type="term" value="F:ATP hydrolysis activity"/>
    <property type="evidence" value="ECO:0007669"/>
    <property type="project" value="InterPro"/>
</dbReference>
<feature type="compositionally biased region" description="Polar residues" evidence="4">
    <location>
        <begin position="134"/>
        <end position="153"/>
    </location>
</feature>
<dbReference type="SUPFAM" id="SSF52540">
    <property type="entry name" value="P-loop containing nucleoside triphosphate hydrolases"/>
    <property type="match status" value="1"/>
</dbReference>
<dbReference type="SMART" id="SM00382">
    <property type="entry name" value="AAA"/>
    <property type="match status" value="1"/>
</dbReference>
<dbReference type="AlphaFoldDB" id="A0A7S3UZJ2"/>
<evidence type="ECO:0000313" key="6">
    <source>
        <dbReference type="EMBL" id="CAE0442096.1"/>
    </source>
</evidence>
<evidence type="ECO:0000256" key="3">
    <source>
        <dbReference type="ARBA" id="ARBA00022840"/>
    </source>
</evidence>
<protein>
    <recommendedName>
        <fullName evidence="5">AAA+ ATPase domain-containing protein</fullName>
    </recommendedName>
</protein>
<feature type="region of interest" description="Disordered" evidence="4">
    <location>
        <begin position="133"/>
        <end position="153"/>
    </location>
</feature>
<keyword evidence="2" id="KW-0547">Nucleotide-binding</keyword>
<organism evidence="6">
    <name type="scientific">Aplanochytrium stocchinoi</name>
    <dbReference type="NCBI Taxonomy" id="215587"/>
    <lineage>
        <taxon>Eukaryota</taxon>
        <taxon>Sar</taxon>
        <taxon>Stramenopiles</taxon>
        <taxon>Bigyra</taxon>
        <taxon>Labyrinthulomycetes</taxon>
        <taxon>Thraustochytrida</taxon>
        <taxon>Thraustochytriidae</taxon>
        <taxon>Aplanochytrium</taxon>
    </lineage>
</organism>
<gene>
    <name evidence="6" type="ORF">ASTO00021_LOCUS12213</name>
</gene>
<dbReference type="InterPro" id="IPR003959">
    <property type="entry name" value="ATPase_AAA_core"/>
</dbReference>
<feature type="domain" description="AAA+ ATPase" evidence="5">
    <location>
        <begin position="273"/>
        <end position="401"/>
    </location>
</feature>
<evidence type="ECO:0000259" key="5">
    <source>
        <dbReference type="SMART" id="SM00382"/>
    </source>
</evidence>
<name>A0A7S3UZJ2_9STRA</name>
<dbReference type="InterPro" id="IPR003593">
    <property type="entry name" value="AAA+_ATPase"/>
</dbReference>
<evidence type="ECO:0000256" key="1">
    <source>
        <dbReference type="ARBA" id="ARBA00007448"/>
    </source>
</evidence>
<evidence type="ECO:0000256" key="4">
    <source>
        <dbReference type="SAM" id="MobiDB-lite"/>
    </source>
</evidence>
<dbReference type="Gene3D" id="3.40.50.300">
    <property type="entry name" value="P-loop containing nucleotide triphosphate hydrolases"/>
    <property type="match status" value="1"/>
</dbReference>
<dbReference type="InterPro" id="IPR050747">
    <property type="entry name" value="Mitochondrial_chaperone_BCS1"/>
</dbReference>
<keyword evidence="3" id="KW-0067">ATP-binding</keyword>
<dbReference type="GO" id="GO:0005524">
    <property type="term" value="F:ATP binding"/>
    <property type="evidence" value="ECO:0007669"/>
    <property type="project" value="UniProtKB-KW"/>
</dbReference>
<proteinExistence type="inferred from homology"/>
<dbReference type="InterPro" id="IPR027417">
    <property type="entry name" value="P-loop_NTPase"/>
</dbReference>
<dbReference type="Pfam" id="PF25426">
    <property type="entry name" value="AAA_lid_BCS1"/>
    <property type="match status" value="1"/>
</dbReference>
<dbReference type="Pfam" id="PF00004">
    <property type="entry name" value="AAA"/>
    <property type="match status" value="1"/>
</dbReference>
<evidence type="ECO:0000256" key="2">
    <source>
        <dbReference type="ARBA" id="ARBA00022741"/>
    </source>
</evidence>
<dbReference type="InterPro" id="IPR057495">
    <property type="entry name" value="AAA_lid_BCS1"/>
</dbReference>
<dbReference type="PANTHER" id="PTHR23070">
    <property type="entry name" value="BCS1 AAA-TYPE ATPASE"/>
    <property type="match status" value="1"/>
</dbReference>
<sequence length="495" mass="56767">MAAAAAAQTQTQASFRDIFQIRNAPFDADALKQATGISGWDKDFTYFEIEWTDGLYRIVLSYIQEHKVESMAVAGCNHSYRAMISKTLRHPLDTVKKLHDDKDEKKKKKGQYKHNTILPNLGLFRFVWKEEASGDTSSDGGNQSEEPSNQQPPRQHEFYALHQAIGAPQGDSVSLKKTLILFTKGRDKAPLMQTLLDFIVEEKKKETKNLPDRFNIYRFSSQQRMWRFSHKTYGRDVESVVLPQETKDLLLEDMDDFLSEENKAWYLKHGIPYKRCYLFYGVPGSGKTSLISVLASLHERSVGFLSPTDPEMSDDVLRSAIQNLPEKAIVVLEDVDALFTRDRQVQTRNSLTFSGLLNALDGVGSGMGQIFILSTNYRDRLDPALIRNGRVDLHVKFDYIQKREAAEMFRIFYEKSTKEQQQQFADNLYGMLAENKRVGKQTQISAATLQHFFIVYRKKSIEEAIKDVAKFVKKDVNTRQTEAQKREDDSALFYS</sequence>